<feature type="coiled-coil region" evidence="1">
    <location>
        <begin position="116"/>
        <end position="143"/>
    </location>
</feature>
<accession>A0A481W5F0</accession>
<keyword evidence="4" id="KW-1185">Reference proteome</keyword>
<dbReference type="KEGG" id="vg:65071839"/>
<evidence type="ECO:0000313" key="3">
    <source>
        <dbReference type="EMBL" id="QBJ04084.1"/>
    </source>
</evidence>
<evidence type="ECO:0000259" key="2">
    <source>
        <dbReference type="Pfam" id="PF03374"/>
    </source>
</evidence>
<dbReference type="RefSeq" id="YP_010082831.1">
    <property type="nucleotide sequence ID" value="NC_055035.1"/>
</dbReference>
<reference evidence="3 4" key="1">
    <citation type="submission" date="2019-02" db="EMBL/GenBank/DDBJ databases">
        <title>Genomic, morphological and functional characterisation of novel bacteriophage Fnu1 capable of disrupt Fusobacterium nucleatum biofilm.</title>
        <authorList>
            <person name="Kabwe M."/>
            <person name="Brown T.L."/>
            <person name="Dashper S."/>
            <person name="Speirs L."/>
            <person name="Ku H."/>
            <person name="Petrovski S."/>
            <person name="Chan H.T."/>
            <person name="Lock P."/>
            <person name="Tucci J."/>
        </authorList>
    </citation>
    <scope>NUCLEOTIDE SEQUENCE [LARGE SCALE GENOMIC DNA]</scope>
</reference>
<sequence length="284" mass="33575">MNTELKVLQNEGKETISSLDLVKQINIFRKEEYLTKLEFDLLTEAEKKRGRATELVHSDLLKVIRDEFEEEIQKGEISPLFYMAKIGNGAEKEYPYYELTLDQAKQILMRESKFVRKAMIKYINALENKVAELEYELSQRDALIGKIVTSNNQQERIEYFGVFYDKYVKPNEQKALFYDKVADNKKYIDFKTVAKLLEDLGFGRNILLALLRDKDILDKRNQPYQQYVDRGYLKFKEIYVEKTDKLAFQPLISQRGLNWLIKKLIEWGYLDKEQAQGIKTQSLF</sequence>
<dbReference type="InterPro" id="IPR005039">
    <property type="entry name" value="Ant_C"/>
</dbReference>
<dbReference type="Proteomes" id="UP000292160">
    <property type="component" value="Segment"/>
</dbReference>
<organism evidence="3 4">
    <name type="scientific">Fusobacterium phage Fnu1</name>
    <dbReference type="NCBI Taxonomy" id="2530024"/>
    <lineage>
        <taxon>Viruses</taxon>
        <taxon>Duplodnaviria</taxon>
        <taxon>Heunggongvirae</taxon>
        <taxon>Uroviricota</taxon>
        <taxon>Caudoviricetes</taxon>
        <taxon>Latrobevirus</taxon>
        <taxon>Latrobevirus FNU1</taxon>
    </lineage>
</organism>
<protein>
    <submittedName>
        <fullName evidence="3">Antirepressor protein KilAC domain</fullName>
    </submittedName>
</protein>
<dbReference type="GO" id="GO:0003677">
    <property type="term" value="F:DNA binding"/>
    <property type="evidence" value="ECO:0007669"/>
    <property type="project" value="InterPro"/>
</dbReference>
<name>A0A481W5F0_9CAUD</name>
<dbReference type="Pfam" id="PF03374">
    <property type="entry name" value="ANT"/>
    <property type="match status" value="1"/>
</dbReference>
<feature type="domain" description="Antirepressor protein C-terminal" evidence="2">
    <location>
        <begin position="170"/>
        <end position="265"/>
    </location>
</feature>
<evidence type="ECO:0000256" key="1">
    <source>
        <dbReference type="SAM" id="Coils"/>
    </source>
</evidence>
<proteinExistence type="predicted"/>
<keyword evidence="1" id="KW-0175">Coiled coil</keyword>
<dbReference type="EMBL" id="MK554696">
    <property type="protein sequence ID" value="QBJ04084.1"/>
    <property type="molecule type" value="Genomic_DNA"/>
</dbReference>
<dbReference type="GeneID" id="65071839"/>
<evidence type="ECO:0000313" key="4">
    <source>
        <dbReference type="Proteomes" id="UP000292160"/>
    </source>
</evidence>